<evidence type="ECO:0000256" key="2">
    <source>
        <dbReference type="ARBA" id="ARBA00023125"/>
    </source>
</evidence>
<evidence type="ECO:0000256" key="1">
    <source>
        <dbReference type="ARBA" id="ARBA00023015"/>
    </source>
</evidence>
<dbReference type="PANTHER" id="PTHR33204:SF29">
    <property type="entry name" value="TRANSCRIPTIONAL REGULATOR"/>
    <property type="match status" value="1"/>
</dbReference>
<dbReference type="AlphaFoldDB" id="A0A2Z6T9I8"/>
<name>A0A2Z6T9I8_9LACO</name>
<feature type="domain" description="HTH hxlR-type" evidence="4">
    <location>
        <begin position="14"/>
        <end position="113"/>
    </location>
</feature>
<dbReference type="EMBL" id="BFBY01000009">
    <property type="protein sequence ID" value="GBG05248.1"/>
    <property type="molecule type" value="Genomic_DNA"/>
</dbReference>
<sequence length="116" mass="13365">MDEKFKTFKKSEMIPFNEALDLISGKWKMNILYALSRLGKLRYGQIKNLLENITPHVLATKLKELEAEGLIKRVVYPEVPPKVEYSITTKGESLLPILKQLCDWGKINCIEKSNQN</sequence>
<keyword evidence="6" id="KW-1185">Reference proteome</keyword>
<dbReference type="Pfam" id="PF01638">
    <property type="entry name" value="HxlR"/>
    <property type="match status" value="1"/>
</dbReference>
<dbReference type="RefSeq" id="WP_117118578.1">
    <property type="nucleotide sequence ID" value="NZ_BFBY01000009.1"/>
</dbReference>
<protein>
    <submittedName>
        <fullName evidence="5">MarR family transcriptional regulator</fullName>
    </submittedName>
</protein>
<dbReference type="InterPro" id="IPR002577">
    <property type="entry name" value="HTH_HxlR"/>
</dbReference>
<proteinExistence type="predicted"/>
<keyword evidence="1" id="KW-0805">Transcription regulation</keyword>
<dbReference type="InterPro" id="IPR036390">
    <property type="entry name" value="WH_DNA-bd_sf"/>
</dbReference>
<gene>
    <name evidence="5" type="ORF">LrDSM24759_11620</name>
</gene>
<evidence type="ECO:0000259" key="4">
    <source>
        <dbReference type="PROSITE" id="PS51118"/>
    </source>
</evidence>
<organism evidence="5 6">
    <name type="scientific">Lactobacillus rodentium</name>
    <dbReference type="NCBI Taxonomy" id="947835"/>
    <lineage>
        <taxon>Bacteria</taxon>
        <taxon>Bacillati</taxon>
        <taxon>Bacillota</taxon>
        <taxon>Bacilli</taxon>
        <taxon>Lactobacillales</taxon>
        <taxon>Lactobacillaceae</taxon>
        <taxon>Lactobacillus</taxon>
    </lineage>
</organism>
<dbReference type="Proteomes" id="UP000257317">
    <property type="component" value="Unassembled WGS sequence"/>
</dbReference>
<accession>A0A2Z6T9I8</accession>
<dbReference type="PROSITE" id="PS51118">
    <property type="entry name" value="HTH_HXLR"/>
    <property type="match status" value="1"/>
</dbReference>
<evidence type="ECO:0000313" key="5">
    <source>
        <dbReference type="EMBL" id="GBG05248.1"/>
    </source>
</evidence>
<keyword evidence="2" id="KW-0238">DNA-binding</keyword>
<dbReference type="InterPro" id="IPR036388">
    <property type="entry name" value="WH-like_DNA-bd_sf"/>
</dbReference>
<keyword evidence="3" id="KW-0804">Transcription</keyword>
<dbReference type="GO" id="GO:0003677">
    <property type="term" value="F:DNA binding"/>
    <property type="evidence" value="ECO:0007669"/>
    <property type="project" value="UniProtKB-KW"/>
</dbReference>
<reference evidence="6" key="1">
    <citation type="submission" date="2018-03" db="EMBL/GenBank/DDBJ databases">
        <title>New taxa in the Lactobacillus gasseri group.</title>
        <authorList>
            <person name="Tanizawa Y."/>
            <person name="Tohno M."/>
            <person name="Endo A."/>
            <person name="Arita M."/>
        </authorList>
    </citation>
    <scope>NUCLEOTIDE SEQUENCE [LARGE SCALE GENOMIC DNA]</scope>
    <source>
        <strain evidence="6">DSM 24759</strain>
    </source>
</reference>
<dbReference type="Gene3D" id="1.10.10.10">
    <property type="entry name" value="Winged helix-like DNA-binding domain superfamily/Winged helix DNA-binding domain"/>
    <property type="match status" value="1"/>
</dbReference>
<dbReference type="SUPFAM" id="SSF46785">
    <property type="entry name" value="Winged helix' DNA-binding domain"/>
    <property type="match status" value="1"/>
</dbReference>
<dbReference type="PANTHER" id="PTHR33204">
    <property type="entry name" value="TRANSCRIPTIONAL REGULATOR, MARR FAMILY"/>
    <property type="match status" value="1"/>
</dbReference>
<evidence type="ECO:0000313" key="6">
    <source>
        <dbReference type="Proteomes" id="UP000257317"/>
    </source>
</evidence>
<evidence type="ECO:0000256" key="3">
    <source>
        <dbReference type="ARBA" id="ARBA00023163"/>
    </source>
</evidence>
<comment type="caution">
    <text evidence="5">The sequence shown here is derived from an EMBL/GenBank/DDBJ whole genome shotgun (WGS) entry which is preliminary data.</text>
</comment>